<keyword evidence="3 5" id="KW-1133">Transmembrane helix</keyword>
<evidence type="ECO:0008006" key="8">
    <source>
        <dbReference type="Google" id="ProtNLM"/>
    </source>
</evidence>
<feature type="transmembrane region" description="Helical" evidence="5">
    <location>
        <begin position="6"/>
        <end position="30"/>
    </location>
</feature>
<accession>A0A7M7JKY4</accession>
<dbReference type="InParanoid" id="A0A7M7JKY4"/>
<dbReference type="SUPFAM" id="SSF48652">
    <property type="entry name" value="Tetraspanin"/>
    <property type="match status" value="1"/>
</dbReference>
<dbReference type="InterPro" id="IPR008952">
    <property type="entry name" value="Tetraspanin_EC2_sf"/>
</dbReference>
<dbReference type="Proteomes" id="UP000594260">
    <property type="component" value="Unplaced"/>
</dbReference>
<evidence type="ECO:0000256" key="3">
    <source>
        <dbReference type="ARBA" id="ARBA00022989"/>
    </source>
</evidence>
<evidence type="ECO:0000256" key="4">
    <source>
        <dbReference type="ARBA" id="ARBA00023136"/>
    </source>
</evidence>
<dbReference type="Gene3D" id="1.10.1450.10">
    <property type="entry name" value="Tetraspanin"/>
    <property type="match status" value="1"/>
</dbReference>
<dbReference type="RefSeq" id="XP_022653743.1">
    <property type="nucleotide sequence ID" value="XM_022798008.1"/>
</dbReference>
<dbReference type="AlphaFoldDB" id="A0A7M7JKY4"/>
<evidence type="ECO:0000313" key="6">
    <source>
        <dbReference type="EnsemblMetazoa" id="XP_022653743"/>
    </source>
</evidence>
<dbReference type="InterPro" id="IPR018499">
    <property type="entry name" value="Tetraspanin/Peripherin"/>
</dbReference>
<evidence type="ECO:0000256" key="5">
    <source>
        <dbReference type="SAM" id="Phobius"/>
    </source>
</evidence>
<feature type="transmembrane region" description="Helical" evidence="5">
    <location>
        <begin position="51"/>
        <end position="71"/>
    </location>
</feature>
<evidence type="ECO:0000313" key="7">
    <source>
        <dbReference type="Proteomes" id="UP000594260"/>
    </source>
</evidence>
<dbReference type="GeneID" id="111247286"/>
<name>A0A7M7JKY4_VARDE</name>
<dbReference type="KEGG" id="vde:111247286"/>
<keyword evidence="2 5" id="KW-0812">Transmembrane</keyword>
<dbReference type="GO" id="GO:0016020">
    <property type="term" value="C:membrane"/>
    <property type="evidence" value="ECO:0007669"/>
    <property type="project" value="UniProtKB-SubCell"/>
</dbReference>
<comment type="subcellular location">
    <subcellularLocation>
        <location evidence="1">Membrane</location>
        <topology evidence="1">Multi-pass membrane protein</topology>
    </subcellularLocation>
</comment>
<keyword evidence="4 5" id="KW-0472">Membrane</keyword>
<feature type="transmembrane region" description="Helical" evidence="5">
    <location>
        <begin position="86"/>
        <end position="110"/>
    </location>
</feature>
<evidence type="ECO:0000256" key="1">
    <source>
        <dbReference type="ARBA" id="ARBA00004141"/>
    </source>
</evidence>
<evidence type="ECO:0000256" key="2">
    <source>
        <dbReference type="ARBA" id="ARBA00022692"/>
    </source>
</evidence>
<dbReference type="Pfam" id="PF00335">
    <property type="entry name" value="Tetraspanin"/>
    <property type="match status" value="1"/>
</dbReference>
<dbReference type="CDD" id="cd03127">
    <property type="entry name" value="tetraspanin_LEL"/>
    <property type="match status" value="1"/>
</dbReference>
<dbReference type="OrthoDB" id="432835at2759"/>
<dbReference type="EnsemblMetazoa" id="XM_022798008">
    <property type="protein sequence ID" value="XP_022653743"/>
    <property type="gene ID" value="LOC111247286"/>
</dbReference>
<keyword evidence="7" id="KW-1185">Reference proteome</keyword>
<reference evidence="6" key="1">
    <citation type="submission" date="2021-01" db="UniProtKB">
        <authorList>
            <consortium name="EnsemblMetazoa"/>
        </authorList>
    </citation>
    <scope>IDENTIFICATION</scope>
</reference>
<organism evidence="6 7">
    <name type="scientific">Varroa destructor</name>
    <name type="common">Honeybee mite</name>
    <dbReference type="NCBI Taxonomy" id="109461"/>
    <lineage>
        <taxon>Eukaryota</taxon>
        <taxon>Metazoa</taxon>
        <taxon>Ecdysozoa</taxon>
        <taxon>Arthropoda</taxon>
        <taxon>Chelicerata</taxon>
        <taxon>Arachnida</taxon>
        <taxon>Acari</taxon>
        <taxon>Parasitiformes</taxon>
        <taxon>Mesostigmata</taxon>
        <taxon>Gamasina</taxon>
        <taxon>Dermanyssoidea</taxon>
        <taxon>Varroidae</taxon>
        <taxon>Varroa</taxon>
    </lineage>
</organism>
<proteinExistence type="predicted"/>
<protein>
    <recommendedName>
        <fullName evidence="8">Tetraspanin</fullName>
    </recommendedName>
</protein>
<feature type="transmembrane region" description="Helical" evidence="5">
    <location>
        <begin position="225"/>
        <end position="246"/>
    </location>
</feature>
<sequence>MANLSNLILGTTGLTLATTSIMLLSIVYAPSPVRWAQPTNSSWRVVELCRFALYGFIAVLGLFGGSIALQIKQNSAYVCRRLTPRLISALTVFSIHCVLAIVALSVDAYVEIRSSRDARIALPEDLKFAMYQYMIDDETRPSVDSLHSEMNCCGVNNVSDWSSMTIGAQMFDNPVEATRAYVPRSCCAHERAGRCTKFRTKGCYPALMNAIQCSIYFLQVRLPAVFYPDVILGCVLYMLALGARVAQRR</sequence>